<comment type="caution">
    <text evidence="2">The sequence shown here is derived from an EMBL/GenBank/DDBJ whole genome shotgun (WGS) entry which is preliminary data.</text>
</comment>
<evidence type="ECO:0000313" key="3">
    <source>
        <dbReference type="Proteomes" id="UP000027997"/>
    </source>
</evidence>
<evidence type="ECO:0000256" key="1">
    <source>
        <dbReference type="SAM" id="MobiDB-lite"/>
    </source>
</evidence>
<keyword evidence="3" id="KW-1185">Reference proteome</keyword>
<dbReference type="AlphaFoldDB" id="A0A081KAC3"/>
<accession>A0A081KAC3</accession>
<feature type="region of interest" description="Disordered" evidence="1">
    <location>
        <begin position="382"/>
        <end position="403"/>
    </location>
</feature>
<sequence length="429" mass="48518">MMHSSKLGSFRVDKPLQTNCRLALESSKVQKDSIATQKIEHQSPDKAYTNYKSDMRAEVSGSLPYDIVALQTTPEQFTDWDREKQSLAIRALFEKSSETVFNYSETSDTDKLEKQFEDASSRHTAFLLFGNLETGEGVNYKLISNDPKIIDILSNYNETLFKQTEGDQQIPFILENTYSITVSPEVIMRYTTADGVARLPHIQTVLQNSLWRNDAGLLTSTLSGNPENPDIVLRGIIRNGKELITPGYFYCDAHNAITQQLVNFQRTRPSNPLRLAFPDMEGRGGVFSIGNVPFHQYNSRSYNDFLCEHLGIFINEAAALRPVLKVPTGISVVELIPQEHHSTIPEIKMRQELPEKDYTVVLMMSLDQYIISSLEYQLTLPRGDRIPSRPGETTSEKASDTDIRRALTIIKELSKEKPGLSTPYTQKKP</sequence>
<proteinExistence type="predicted"/>
<organism evidence="2 3">
    <name type="scientific">Endozoicomonas elysicola</name>
    <dbReference type="NCBI Taxonomy" id="305900"/>
    <lineage>
        <taxon>Bacteria</taxon>
        <taxon>Pseudomonadati</taxon>
        <taxon>Pseudomonadota</taxon>
        <taxon>Gammaproteobacteria</taxon>
        <taxon>Oceanospirillales</taxon>
        <taxon>Endozoicomonadaceae</taxon>
        <taxon>Endozoicomonas</taxon>
    </lineage>
</organism>
<dbReference type="Proteomes" id="UP000027997">
    <property type="component" value="Unassembled WGS sequence"/>
</dbReference>
<feature type="compositionally biased region" description="Basic and acidic residues" evidence="1">
    <location>
        <begin position="394"/>
        <end position="403"/>
    </location>
</feature>
<reference evidence="2 3" key="1">
    <citation type="submission" date="2014-06" db="EMBL/GenBank/DDBJ databases">
        <title>Whole Genome Sequences of Three Symbiotic Endozoicomonas Bacteria.</title>
        <authorList>
            <person name="Neave M.J."/>
            <person name="Apprill A."/>
            <person name="Voolstra C.R."/>
        </authorList>
    </citation>
    <scope>NUCLEOTIDE SEQUENCE [LARGE SCALE GENOMIC DNA]</scope>
    <source>
        <strain evidence="2 3">DSM 22380</strain>
    </source>
</reference>
<evidence type="ECO:0000313" key="2">
    <source>
        <dbReference type="EMBL" id="KEI71099.1"/>
    </source>
</evidence>
<protein>
    <submittedName>
        <fullName evidence="2">Uncharacterized protein</fullName>
    </submittedName>
</protein>
<name>A0A081KAC3_9GAMM</name>
<dbReference type="EMBL" id="JOJP01000001">
    <property type="protein sequence ID" value="KEI71099.1"/>
    <property type="molecule type" value="Genomic_DNA"/>
</dbReference>
<gene>
    <name evidence="2" type="ORF">GV64_10395</name>
</gene>